<keyword evidence="7" id="KW-1133">Transmembrane helix</keyword>
<keyword evidence="5 6" id="KW-0694">RNA-binding</keyword>
<dbReference type="GO" id="GO:1990904">
    <property type="term" value="C:ribonucleoprotein complex"/>
    <property type="evidence" value="ECO:0007669"/>
    <property type="project" value="UniProtKB-KW"/>
</dbReference>
<keyword evidence="7" id="KW-0812">Transmembrane</keyword>
<dbReference type="FunFam" id="1.10.1900.20:FF:000001">
    <property type="entry name" value="50S ribosomal protein L20"/>
    <property type="match status" value="1"/>
</dbReference>
<dbReference type="Proteomes" id="UP000034607">
    <property type="component" value="Unassembled WGS sequence"/>
</dbReference>
<keyword evidence="2 5" id="KW-0689">Ribosomal protein</keyword>
<dbReference type="Pfam" id="PF00453">
    <property type="entry name" value="Ribosomal_L20"/>
    <property type="match status" value="1"/>
</dbReference>
<comment type="similarity">
    <text evidence="1 5 6">Belongs to the bacterial ribosomal protein bL20 family.</text>
</comment>
<dbReference type="SUPFAM" id="SSF74731">
    <property type="entry name" value="Ribosomal protein L20"/>
    <property type="match status" value="1"/>
</dbReference>
<evidence type="ECO:0000256" key="2">
    <source>
        <dbReference type="ARBA" id="ARBA00022980"/>
    </source>
</evidence>
<dbReference type="CDD" id="cd07026">
    <property type="entry name" value="Ribosomal_L20"/>
    <property type="match status" value="1"/>
</dbReference>
<dbReference type="AlphaFoldDB" id="A0A0G1RG18"/>
<feature type="transmembrane region" description="Helical" evidence="7">
    <location>
        <begin position="58"/>
        <end position="80"/>
    </location>
</feature>
<dbReference type="NCBIfam" id="TIGR01032">
    <property type="entry name" value="rplT_bact"/>
    <property type="match status" value="1"/>
</dbReference>
<name>A0A0G1RG18_9BACT</name>
<dbReference type="Gene3D" id="6.10.160.10">
    <property type="match status" value="1"/>
</dbReference>
<dbReference type="GO" id="GO:0019843">
    <property type="term" value="F:rRNA binding"/>
    <property type="evidence" value="ECO:0007669"/>
    <property type="project" value="UniProtKB-UniRule"/>
</dbReference>
<dbReference type="GO" id="GO:0005840">
    <property type="term" value="C:ribosome"/>
    <property type="evidence" value="ECO:0007669"/>
    <property type="project" value="UniProtKB-KW"/>
</dbReference>
<evidence type="ECO:0000256" key="6">
    <source>
        <dbReference type="RuleBase" id="RU000560"/>
    </source>
</evidence>
<keyword evidence="3 5" id="KW-0687">Ribonucleoprotein</keyword>
<dbReference type="GO" id="GO:0006412">
    <property type="term" value="P:translation"/>
    <property type="evidence" value="ECO:0007669"/>
    <property type="project" value="InterPro"/>
</dbReference>
<dbReference type="PANTHER" id="PTHR10986">
    <property type="entry name" value="39S RIBOSOMAL PROTEIN L20"/>
    <property type="match status" value="1"/>
</dbReference>
<dbReference type="EMBL" id="LCNM01000012">
    <property type="protein sequence ID" value="KKU56081.1"/>
    <property type="molecule type" value="Genomic_DNA"/>
</dbReference>
<sequence length="118" mass="13646">MRVKSPRLRRHKKLLRLAKGYRMTKHRLYKVAHEAVLHAGQYAFAGRRIRRRDLRRTWILRINAALHSAGLTYSPFIAALKKADIQIDRKILADLAVRHPHVFSQIAKTSGLKTSSQT</sequence>
<dbReference type="GO" id="GO:0003735">
    <property type="term" value="F:structural constituent of ribosome"/>
    <property type="evidence" value="ECO:0007669"/>
    <property type="project" value="InterPro"/>
</dbReference>
<organism evidence="8 9">
    <name type="scientific">Candidatus Amesbacteria bacterium GW2011_GWA2_47_11</name>
    <dbReference type="NCBI Taxonomy" id="1618357"/>
    <lineage>
        <taxon>Bacteria</taxon>
        <taxon>Candidatus Amesiibacteriota</taxon>
    </lineage>
</organism>
<keyword evidence="5 6" id="KW-0699">rRNA-binding</keyword>
<evidence type="ECO:0000313" key="8">
    <source>
        <dbReference type="EMBL" id="KKU56081.1"/>
    </source>
</evidence>
<evidence type="ECO:0000256" key="3">
    <source>
        <dbReference type="ARBA" id="ARBA00023274"/>
    </source>
</evidence>
<evidence type="ECO:0000256" key="5">
    <source>
        <dbReference type="HAMAP-Rule" id="MF_00382"/>
    </source>
</evidence>
<dbReference type="Gene3D" id="1.10.1900.20">
    <property type="entry name" value="Ribosomal protein L20"/>
    <property type="match status" value="1"/>
</dbReference>
<dbReference type="HAMAP" id="MF_00382">
    <property type="entry name" value="Ribosomal_bL20"/>
    <property type="match status" value="1"/>
</dbReference>
<reference evidence="8 9" key="1">
    <citation type="journal article" date="2015" name="Nature">
        <title>rRNA introns, odd ribosomes, and small enigmatic genomes across a large radiation of phyla.</title>
        <authorList>
            <person name="Brown C.T."/>
            <person name="Hug L.A."/>
            <person name="Thomas B.C."/>
            <person name="Sharon I."/>
            <person name="Castelle C.J."/>
            <person name="Singh A."/>
            <person name="Wilkins M.J."/>
            <person name="Williams K.H."/>
            <person name="Banfield J.F."/>
        </authorList>
    </citation>
    <scope>NUCLEOTIDE SEQUENCE [LARGE SCALE GENOMIC DNA]</scope>
</reference>
<evidence type="ECO:0000313" key="9">
    <source>
        <dbReference type="Proteomes" id="UP000034607"/>
    </source>
</evidence>
<evidence type="ECO:0000256" key="4">
    <source>
        <dbReference type="ARBA" id="ARBA00035172"/>
    </source>
</evidence>
<protein>
    <recommendedName>
        <fullName evidence="4 5">Large ribosomal subunit protein bL20</fullName>
    </recommendedName>
</protein>
<evidence type="ECO:0000256" key="1">
    <source>
        <dbReference type="ARBA" id="ARBA00007698"/>
    </source>
</evidence>
<dbReference type="InterPro" id="IPR035566">
    <property type="entry name" value="Ribosomal_protein_bL20_C"/>
</dbReference>
<evidence type="ECO:0000256" key="7">
    <source>
        <dbReference type="SAM" id="Phobius"/>
    </source>
</evidence>
<dbReference type="PRINTS" id="PR00062">
    <property type="entry name" value="RIBOSOMALL20"/>
</dbReference>
<dbReference type="InterPro" id="IPR005813">
    <property type="entry name" value="Ribosomal_bL20"/>
</dbReference>
<dbReference type="GO" id="GO:0000027">
    <property type="term" value="P:ribosomal large subunit assembly"/>
    <property type="evidence" value="ECO:0007669"/>
    <property type="project" value="UniProtKB-UniRule"/>
</dbReference>
<gene>
    <name evidence="5" type="primary">rplT</name>
    <name evidence="8" type="ORF">UX78_C0012G0014</name>
</gene>
<dbReference type="PATRIC" id="fig|1618357.3.peg.612"/>
<proteinExistence type="inferred from homology"/>
<keyword evidence="7" id="KW-0472">Membrane</keyword>
<comment type="caution">
    <text evidence="8">The sequence shown here is derived from an EMBL/GenBank/DDBJ whole genome shotgun (WGS) entry which is preliminary data.</text>
</comment>
<comment type="function">
    <text evidence="5 6">Binds directly to 23S ribosomal RNA and is necessary for the in vitro assembly process of the 50S ribosomal subunit. It is not involved in the protein synthesizing functions of that subunit.</text>
</comment>
<accession>A0A0G1RG18</accession>